<dbReference type="EMBL" id="JH651384">
    <property type="protein sequence ID" value="EIJ33101.1"/>
    <property type="molecule type" value="Genomic_DNA"/>
</dbReference>
<organism evidence="3 4">
    <name type="scientific">Thiothrix nivea (strain ATCC 35100 / DSM 5205 / JP2)</name>
    <dbReference type="NCBI Taxonomy" id="870187"/>
    <lineage>
        <taxon>Bacteria</taxon>
        <taxon>Pseudomonadati</taxon>
        <taxon>Pseudomonadota</taxon>
        <taxon>Gammaproteobacteria</taxon>
        <taxon>Thiotrichales</taxon>
        <taxon>Thiotrichaceae</taxon>
        <taxon>Thiothrix</taxon>
    </lineage>
</organism>
<dbReference type="GO" id="GO:1990281">
    <property type="term" value="C:efflux pump complex"/>
    <property type="evidence" value="ECO:0007669"/>
    <property type="project" value="TreeGrafter"/>
</dbReference>
<accession>A0A656H8U1</accession>
<evidence type="ECO:0000256" key="1">
    <source>
        <dbReference type="ARBA" id="ARBA00009477"/>
    </source>
</evidence>
<feature type="domain" description="Multidrug resistance protein MdtA-like barrel-sandwich hybrid" evidence="2">
    <location>
        <begin position="66"/>
        <end position="210"/>
    </location>
</feature>
<dbReference type="SUPFAM" id="SSF111369">
    <property type="entry name" value="HlyD-like secretion proteins"/>
    <property type="match status" value="1"/>
</dbReference>
<keyword evidence="4" id="KW-1185">Reference proteome</keyword>
<dbReference type="Gene3D" id="2.40.30.170">
    <property type="match status" value="1"/>
</dbReference>
<proteinExistence type="inferred from homology"/>
<dbReference type="AlphaFoldDB" id="A0A656H8U1"/>
<dbReference type="NCBIfam" id="TIGR01730">
    <property type="entry name" value="RND_mfp"/>
    <property type="match status" value="1"/>
</dbReference>
<sequence length="393" mass="42772" precursor="true">MKKIIIPIVVLAIGIGLGKFLLATGPEPEKQRVNNPSPVVEVQNLKLEDYAVTINASGTVRAQTQTNIVAEVSGKVLEISPQFQEGSYFDRGATLLRIDDANYQNAITIAEGELAQRQLTLAEQQAQAKLAQQDWSLFDKSSQKPQGDFAARRPHIAAAQANISAAKAKLGQEKLNLTRTRIKAPYAGRVQEKRVDVGQYVTPGTVLGVVYATDYVEVHLPLSLAQYELLNIPEAFRGQELESASLPKVTFRTSSADSNVWEGRVVRSSAALDEKSRQITVIARIDNPYEAKSGASKPIRIGQYVNAQIQGKTFNNVYVVPPAAVRQGKELLLADNGKVRVVPVQLLWSTETEMVVKADEDLAQQRAITTPLPLATNGSPIEILGEGKQGKEG</sequence>
<dbReference type="Gene3D" id="1.10.287.470">
    <property type="entry name" value="Helix hairpin bin"/>
    <property type="match status" value="1"/>
</dbReference>
<evidence type="ECO:0000259" key="2">
    <source>
        <dbReference type="Pfam" id="PF25917"/>
    </source>
</evidence>
<dbReference type="RefSeq" id="WP_002707062.1">
    <property type="nucleotide sequence ID" value="NZ_JH651384.1"/>
</dbReference>
<dbReference type="Gene3D" id="2.40.50.100">
    <property type="match status" value="1"/>
</dbReference>
<dbReference type="Pfam" id="PF25917">
    <property type="entry name" value="BSH_RND"/>
    <property type="match status" value="1"/>
</dbReference>
<evidence type="ECO:0000313" key="4">
    <source>
        <dbReference type="Proteomes" id="UP000005317"/>
    </source>
</evidence>
<protein>
    <submittedName>
        <fullName evidence="3">Efflux transporter, RND family, MFP subunit</fullName>
    </submittedName>
</protein>
<dbReference type="PANTHER" id="PTHR30469">
    <property type="entry name" value="MULTIDRUG RESISTANCE PROTEIN MDTA"/>
    <property type="match status" value="1"/>
</dbReference>
<reference evidence="4" key="1">
    <citation type="journal article" date="2011" name="Stand. Genomic Sci.">
        <title>Genome sequence of the filamentous, gliding Thiothrix nivea neotype strain (JP2(T)).</title>
        <authorList>
            <person name="Lapidus A."/>
            <person name="Nolan M."/>
            <person name="Lucas S."/>
            <person name="Glavina Del Rio T."/>
            <person name="Tice H."/>
            <person name="Cheng J.F."/>
            <person name="Tapia R."/>
            <person name="Han C."/>
            <person name="Goodwin L."/>
            <person name="Pitluck S."/>
            <person name="Liolios K."/>
            <person name="Pagani I."/>
            <person name="Ivanova N."/>
            <person name="Huntemann M."/>
            <person name="Mavromatis K."/>
            <person name="Mikhailova N."/>
            <person name="Pati A."/>
            <person name="Chen A."/>
            <person name="Palaniappan K."/>
            <person name="Land M."/>
            <person name="Brambilla E.M."/>
            <person name="Rohde M."/>
            <person name="Abt B."/>
            <person name="Verbarg S."/>
            <person name="Goker M."/>
            <person name="Bristow J."/>
            <person name="Eisen J.A."/>
            <person name="Markowitz V."/>
            <person name="Hugenholtz P."/>
            <person name="Kyrpides N.C."/>
            <person name="Klenk H.P."/>
            <person name="Woyke T."/>
        </authorList>
    </citation>
    <scope>NUCLEOTIDE SEQUENCE [LARGE SCALE GENOMIC DNA]</scope>
    <source>
        <strain evidence="4">ATCC 35100 / DSM 5205 / JP2</strain>
    </source>
</reference>
<dbReference type="PANTHER" id="PTHR30469:SF12">
    <property type="entry name" value="MULTIDRUG RESISTANCE PROTEIN MDTA"/>
    <property type="match status" value="1"/>
</dbReference>
<dbReference type="Proteomes" id="UP000005317">
    <property type="component" value="Unassembled WGS sequence"/>
</dbReference>
<comment type="similarity">
    <text evidence="1">Belongs to the membrane fusion protein (MFP) (TC 8.A.1) family.</text>
</comment>
<gene>
    <name evidence="3" type="ORF">Thini_0454</name>
</gene>
<dbReference type="InterPro" id="IPR006143">
    <property type="entry name" value="RND_pump_MFP"/>
</dbReference>
<dbReference type="InterPro" id="IPR058625">
    <property type="entry name" value="MdtA-like_BSH"/>
</dbReference>
<dbReference type="OrthoDB" id="5730196at2"/>
<evidence type="ECO:0000313" key="3">
    <source>
        <dbReference type="EMBL" id="EIJ33101.1"/>
    </source>
</evidence>
<name>A0A656H8U1_THINJ</name>
<dbReference type="GO" id="GO:0015562">
    <property type="term" value="F:efflux transmembrane transporter activity"/>
    <property type="evidence" value="ECO:0007669"/>
    <property type="project" value="TreeGrafter"/>
</dbReference>